<dbReference type="Pfam" id="PF13302">
    <property type="entry name" value="Acetyltransf_3"/>
    <property type="match status" value="1"/>
</dbReference>
<dbReference type="PROSITE" id="PS51186">
    <property type="entry name" value="GNAT"/>
    <property type="match status" value="1"/>
</dbReference>
<evidence type="ECO:0000313" key="2">
    <source>
        <dbReference type="EMBL" id="SHJ57430.1"/>
    </source>
</evidence>
<dbReference type="Proteomes" id="UP000184536">
    <property type="component" value="Unassembled WGS sequence"/>
</dbReference>
<dbReference type="EMBL" id="FQZV01000030">
    <property type="protein sequence ID" value="SHJ57430.1"/>
    <property type="molecule type" value="Genomic_DNA"/>
</dbReference>
<sequence length="210" mass="25250">MYIAMGQKTKIRGLLREDVDKMQLWSKHTEPLFFHYNFPRMNKAERDNWYKIKTVKWKKKSYAIENIEGQVIGYLLIRDIQWFRRESELGIVLNPQYMNQGYGTDAIQAFLHFYFTEMKMQAIYLRTAKYNIRAQRCYEKCGFKTVEEKDFAFEDQYAEIFYKETAPEIRKQFAFVDGVAMTRYAVMRMTKKDYSHAVNSLSTKIMLECE</sequence>
<dbReference type="AlphaFoldDB" id="A0A1M6KEQ4"/>
<organism evidence="2 3">
    <name type="scientific">Geosporobacter subterraneus DSM 17957</name>
    <dbReference type="NCBI Taxonomy" id="1121919"/>
    <lineage>
        <taxon>Bacteria</taxon>
        <taxon>Bacillati</taxon>
        <taxon>Bacillota</taxon>
        <taxon>Clostridia</taxon>
        <taxon>Peptostreptococcales</taxon>
        <taxon>Thermotaleaceae</taxon>
        <taxon>Geosporobacter</taxon>
    </lineage>
</organism>
<dbReference type="PANTHER" id="PTHR43328:SF1">
    <property type="entry name" value="N-ACETYLTRANSFERASE DOMAIN-CONTAINING PROTEIN"/>
    <property type="match status" value="1"/>
</dbReference>
<keyword evidence="2" id="KW-0808">Transferase</keyword>
<gene>
    <name evidence="2" type="ORF">SAMN02745975_02390</name>
</gene>
<dbReference type="OrthoDB" id="9795206at2"/>
<proteinExistence type="predicted"/>
<evidence type="ECO:0000259" key="1">
    <source>
        <dbReference type="PROSITE" id="PS51186"/>
    </source>
</evidence>
<evidence type="ECO:0000313" key="3">
    <source>
        <dbReference type="Proteomes" id="UP000184536"/>
    </source>
</evidence>
<feature type="domain" description="N-acetyltransferase" evidence="1">
    <location>
        <begin position="9"/>
        <end position="167"/>
    </location>
</feature>
<dbReference type="RefSeq" id="WP_110941506.1">
    <property type="nucleotide sequence ID" value="NZ_FQZV01000030.1"/>
</dbReference>
<dbReference type="Gene3D" id="3.40.630.30">
    <property type="match status" value="1"/>
</dbReference>
<dbReference type="GO" id="GO:0016747">
    <property type="term" value="F:acyltransferase activity, transferring groups other than amino-acyl groups"/>
    <property type="evidence" value="ECO:0007669"/>
    <property type="project" value="InterPro"/>
</dbReference>
<protein>
    <submittedName>
        <fullName evidence="2">Protein N-acetyltransferase, RimJ/RimL family</fullName>
    </submittedName>
</protein>
<accession>A0A1M6KEQ4</accession>
<reference evidence="3" key="1">
    <citation type="submission" date="2016-11" db="EMBL/GenBank/DDBJ databases">
        <authorList>
            <person name="Varghese N."/>
            <person name="Submissions S."/>
        </authorList>
    </citation>
    <scope>NUCLEOTIDE SEQUENCE [LARGE SCALE GENOMIC DNA]</scope>
    <source>
        <strain evidence="3">DSM 17957</strain>
    </source>
</reference>
<dbReference type="PANTHER" id="PTHR43328">
    <property type="entry name" value="ACETYLTRANSFERASE-RELATED"/>
    <property type="match status" value="1"/>
</dbReference>
<keyword evidence="3" id="KW-1185">Reference proteome</keyword>
<dbReference type="STRING" id="1121919.SAMN02745975_02390"/>
<dbReference type="InterPro" id="IPR016181">
    <property type="entry name" value="Acyl_CoA_acyltransferase"/>
</dbReference>
<dbReference type="InterPro" id="IPR000182">
    <property type="entry name" value="GNAT_dom"/>
</dbReference>
<name>A0A1M6KEQ4_9FIRM</name>
<dbReference type="CDD" id="cd04301">
    <property type="entry name" value="NAT_SF"/>
    <property type="match status" value="1"/>
</dbReference>
<dbReference type="SUPFAM" id="SSF55729">
    <property type="entry name" value="Acyl-CoA N-acyltransferases (Nat)"/>
    <property type="match status" value="1"/>
</dbReference>